<organism evidence="1 2">
    <name type="scientific">Thalassotalea euphylliae</name>
    <dbReference type="NCBI Taxonomy" id="1655234"/>
    <lineage>
        <taxon>Bacteria</taxon>
        <taxon>Pseudomonadati</taxon>
        <taxon>Pseudomonadota</taxon>
        <taxon>Gammaproteobacteria</taxon>
        <taxon>Alteromonadales</taxon>
        <taxon>Colwelliaceae</taxon>
        <taxon>Thalassotalea</taxon>
    </lineage>
</organism>
<name>A0A3E0TPQ2_9GAMM</name>
<evidence type="ECO:0000313" key="2">
    <source>
        <dbReference type="Proteomes" id="UP000256478"/>
    </source>
</evidence>
<dbReference type="Proteomes" id="UP000256478">
    <property type="component" value="Unassembled WGS sequence"/>
</dbReference>
<gene>
    <name evidence="1" type="ORF">DXX93_06880</name>
</gene>
<comment type="caution">
    <text evidence="1">The sequence shown here is derived from an EMBL/GenBank/DDBJ whole genome shotgun (WGS) entry which is preliminary data.</text>
</comment>
<dbReference type="OrthoDB" id="6312965at2"/>
<accession>A0A3E0TPQ2</accession>
<dbReference type="RefSeq" id="WP_116007446.1">
    <property type="nucleotide sequence ID" value="NZ_QUOU01000001.1"/>
</dbReference>
<evidence type="ECO:0008006" key="3">
    <source>
        <dbReference type="Google" id="ProtNLM"/>
    </source>
</evidence>
<evidence type="ECO:0000313" key="1">
    <source>
        <dbReference type="EMBL" id="REL26327.1"/>
    </source>
</evidence>
<sequence length="133" mass="14300">MYHPSFRVFITLLLLFAFIGQAVVFVDADDKSAGETQAVGTSAKLTDDAAHTKQAGTEQHEDCCDGSCDPSCNVDCSDGACICSSSMCSATLYLTAFIRSPATVFVATPIYSYQFPHTYFIANSLYRPPISAT</sequence>
<proteinExistence type="predicted"/>
<dbReference type="EMBL" id="QUOU01000001">
    <property type="protein sequence ID" value="REL26327.1"/>
    <property type="molecule type" value="Genomic_DNA"/>
</dbReference>
<protein>
    <recommendedName>
        <fullName evidence="3">CopL family metal-binding regulatory protein</fullName>
    </recommendedName>
</protein>
<dbReference type="AlphaFoldDB" id="A0A3E0TPQ2"/>
<reference evidence="1 2" key="1">
    <citation type="submission" date="2018-08" db="EMBL/GenBank/DDBJ databases">
        <title>Thalassotalea euphylliae genome.</title>
        <authorList>
            <person name="Summers S."/>
            <person name="Rice S.A."/>
            <person name="Freckelton M.L."/>
            <person name="Nedved B.T."/>
            <person name="Hadfield M.G."/>
        </authorList>
    </citation>
    <scope>NUCLEOTIDE SEQUENCE [LARGE SCALE GENOMIC DNA]</scope>
    <source>
        <strain evidence="1 2">H1</strain>
    </source>
</reference>